<dbReference type="OrthoDB" id="1683831at2759"/>
<protein>
    <submittedName>
        <fullName evidence="2">Uncharacterized protein</fullName>
    </submittedName>
</protein>
<accession>A0A812B4T3</accession>
<dbReference type="PANTHER" id="PTHR46464">
    <property type="entry name" value="ANK_REP_REGION DOMAIN-CONTAINING PROTEIN"/>
    <property type="match status" value="1"/>
</dbReference>
<dbReference type="EMBL" id="CAHIKZ030000339">
    <property type="protein sequence ID" value="CAE1169250.1"/>
    <property type="molecule type" value="Genomic_DNA"/>
</dbReference>
<dbReference type="PANTHER" id="PTHR46464:SF2">
    <property type="entry name" value="ANKYRIN AND ARMADILLO REPEAT-CONTAINING PROTEIN"/>
    <property type="match status" value="1"/>
</dbReference>
<name>A0A812B4T3_ACAPH</name>
<comment type="caution">
    <text evidence="2">The sequence shown here is derived from an EMBL/GenBank/DDBJ whole genome shotgun (WGS) entry which is preliminary data.</text>
</comment>
<gene>
    <name evidence="2" type="ORF">SPHA_10510</name>
</gene>
<evidence type="ECO:0000313" key="2">
    <source>
        <dbReference type="EMBL" id="CAE1169250.1"/>
    </source>
</evidence>
<dbReference type="AlphaFoldDB" id="A0A812B4T3"/>
<evidence type="ECO:0000313" key="3">
    <source>
        <dbReference type="Proteomes" id="UP000597762"/>
    </source>
</evidence>
<keyword evidence="1" id="KW-0040">ANK repeat</keyword>
<dbReference type="InterPro" id="IPR043379">
    <property type="entry name" value="ANKAR"/>
</dbReference>
<sequence length="375" mass="42242">MVNLTEMDENGWAQIHYAALNGYLLSVERFIEEDPELLEYETGDSKNSTPFLLAVTGGNKECVEFFIKKGAKIGVQNRFNQGPIEILLLNKNIELLQFFIDAKYPDLPVWRKLFRFLLSDSEEEAKNAAECLQMLTVYNSETGTNPNWELLRNEGGVVALVIVLTRIIPDEDQALTSATGIKILIDLLQHSKDDAILSLAADCVARLAHTRAGVPHAMISIDAVEYLCALLLSPLERVRGNAAIALSYLAIYHTAERQLLHKCRKEPILMKVLTYYSRDRKLPTGFQNGWKHYQRVGLPEIELSQLNLVNQQLKTTPQEMHIIELERDLIHHSSVDDIGNISNNCLTPMKEDISNAFSKRNSLQVPSENGSSFGH</sequence>
<keyword evidence="3" id="KW-1185">Reference proteome</keyword>
<dbReference type="SUPFAM" id="SSF48371">
    <property type="entry name" value="ARM repeat"/>
    <property type="match status" value="1"/>
</dbReference>
<dbReference type="SUPFAM" id="SSF48403">
    <property type="entry name" value="Ankyrin repeat"/>
    <property type="match status" value="1"/>
</dbReference>
<dbReference type="InterPro" id="IPR016024">
    <property type="entry name" value="ARM-type_fold"/>
</dbReference>
<dbReference type="InterPro" id="IPR002110">
    <property type="entry name" value="Ankyrin_rpt"/>
</dbReference>
<dbReference type="PROSITE" id="PS50297">
    <property type="entry name" value="ANK_REP_REGION"/>
    <property type="match status" value="1"/>
</dbReference>
<evidence type="ECO:0000256" key="1">
    <source>
        <dbReference type="PROSITE-ProRule" id="PRU00023"/>
    </source>
</evidence>
<dbReference type="InterPro" id="IPR011989">
    <property type="entry name" value="ARM-like"/>
</dbReference>
<dbReference type="Pfam" id="PF12796">
    <property type="entry name" value="Ank_2"/>
    <property type="match status" value="1"/>
</dbReference>
<dbReference type="InterPro" id="IPR036770">
    <property type="entry name" value="Ankyrin_rpt-contain_sf"/>
</dbReference>
<dbReference type="Gene3D" id="1.25.10.10">
    <property type="entry name" value="Leucine-rich Repeat Variant"/>
    <property type="match status" value="1"/>
</dbReference>
<proteinExistence type="predicted"/>
<reference evidence="2" key="1">
    <citation type="submission" date="2021-01" db="EMBL/GenBank/DDBJ databases">
        <authorList>
            <person name="Li R."/>
            <person name="Bekaert M."/>
        </authorList>
    </citation>
    <scope>NUCLEOTIDE SEQUENCE</scope>
    <source>
        <strain evidence="2">Farmed</strain>
    </source>
</reference>
<feature type="repeat" description="ANK" evidence="1">
    <location>
        <begin position="46"/>
        <end position="78"/>
    </location>
</feature>
<dbReference type="Gene3D" id="1.25.40.20">
    <property type="entry name" value="Ankyrin repeat-containing domain"/>
    <property type="match status" value="1"/>
</dbReference>
<dbReference type="Proteomes" id="UP000597762">
    <property type="component" value="Unassembled WGS sequence"/>
</dbReference>
<dbReference type="PROSITE" id="PS50088">
    <property type="entry name" value="ANK_REPEAT"/>
    <property type="match status" value="1"/>
</dbReference>
<dbReference type="SMART" id="SM00248">
    <property type="entry name" value="ANK"/>
    <property type="match status" value="3"/>
</dbReference>
<organism evidence="2 3">
    <name type="scientific">Acanthosepion pharaonis</name>
    <name type="common">Pharaoh cuttlefish</name>
    <name type="synonym">Sepia pharaonis</name>
    <dbReference type="NCBI Taxonomy" id="158019"/>
    <lineage>
        <taxon>Eukaryota</taxon>
        <taxon>Metazoa</taxon>
        <taxon>Spiralia</taxon>
        <taxon>Lophotrochozoa</taxon>
        <taxon>Mollusca</taxon>
        <taxon>Cephalopoda</taxon>
        <taxon>Coleoidea</taxon>
        <taxon>Decapodiformes</taxon>
        <taxon>Sepiida</taxon>
        <taxon>Sepiina</taxon>
        <taxon>Sepiidae</taxon>
        <taxon>Acanthosepion</taxon>
    </lineage>
</organism>